<evidence type="ECO:0000256" key="2">
    <source>
        <dbReference type="SAM" id="Phobius"/>
    </source>
</evidence>
<keyword evidence="4" id="KW-1185">Reference proteome</keyword>
<feature type="transmembrane region" description="Helical" evidence="2">
    <location>
        <begin position="7"/>
        <end position="30"/>
    </location>
</feature>
<keyword evidence="2" id="KW-0472">Membrane</keyword>
<evidence type="ECO:0000256" key="1">
    <source>
        <dbReference type="SAM" id="MobiDB-lite"/>
    </source>
</evidence>
<protein>
    <recommendedName>
        <fullName evidence="5">Energy transducer TonB</fullName>
    </recommendedName>
</protein>
<dbReference type="Proteomes" id="UP001228905">
    <property type="component" value="Unassembled WGS sequence"/>
</dbReference>
<sequence length="272" mass="27955">MRRERTSILPAVLFSALAHILLLGLAWYYWPRTDPGGGTFGITPVTLVAQGPVGNTPAPVPDIPEDISTPEPDPNEDPAVVTPPTPAPIPTPAPAKSQSKPTAPATPGVGNRAPADNSFLDKLSQSLKGGGGATKSGGAQGPPRVKPGTPTAATGGCLSPTTPCPWKEGLGEAIQRKWNPNCAVEGGDSVRLVVKFTLTAEGLTRGEPEISDERTGKVFNVTDPGAAGSGVVAAAAVRAYSALKSILPYRGVPPELVGRRIAVKLNADKACR</sequence>
<name>A0ABU0ISY7_9CAUL</name>
<gene>
    <name evidence="3" type="ORF">QO010_002895</name>
</gene>
<dbReference type="EMBL" id="JAUSVS010000005">
    <property type="protein sequence ID" value="MDQ0465111.1"/>
    <property type="molecule type" value="Genomic_DNA"/>
</dbReference>
<feature type="region of interest" description="Disordered" evidence="1">
    <location>
        <begin position="53"/>
        <end position="163"/>
    </location>
</feature>
<proteinExistence type="predicted"/>
<comment type="caution">
    <text evidence="3">The sequence shown here is derived from an EMBL/GenBank/DDBJ whole genome shotgun (WGS) entry which is preliminary data.</text>
</comment>
<feature type="compositionally biased region" description="Pro residues" evidence="1">
    <location>
        <begin position="81"/>
        <end position="93"/>
    </location>
</feature>
<reference evidence="3 4" key="1">
    <citation type="submission" date="2023-07" db="EMBL/GenBank/DDBJ databases">
        <title>Genomic Encyclopedia of Type Strains, Phase IV (KMG-IV): sequencing the most valuable type-strain genomes for metagenomic binning, comparative biology and taxonomic classification.</title>
        <authorList>
            <person name="Goeker M."/>
        </authorList>
    </citation>
    <scope>NUCLEOTIDE SEQUENCE [LARGE SCALE GENOMIC DNA]</scope>
    <source>
        <strain evidence="3 4">DSM 18695</strain>
    </source>
</reference>
<evidence type="ECO:0000313" key="3">
    <source>
        <dbReference type="EMBL" id="MDQ0465111.1"/>
    </source>
</evidence>
<evidence type="ECO:0000313" key="4">
    <source>
        <dbReference type="Proteomes" id="UP001228905"/>
    </source>
</evidence>
<organism evidence="3 4">
    <name type="scientific">Caulobacter ginsengisoli</name>
    <dbReference type="NCBI Taxonomy" id="400775"/>
    <lineage>
        <taxon>Bacteria</taxon>
        <taxon>Pseudomonadati</taxon>
        <taxon>Pseudomonadota</taxon>
        <taxon>Alphaproteobacteria</taxon>
        <taxon>Caulobacterales</taxon>
        <taxon>Caulobacteraceae</taxon>
        <taxon>Caulobacter</taxon>
    </lineage>
</organism>
<accession>A0ABU0ISY7</accession>
<keyword evidence="2" id="KW-1133">Transmembrane helix</keyword>
<keyword evidence="2" id="KW-0812">Transmembrane</keyword>
<dbReference type="RefSeq" id="WP_307350241.1">
    <property type="nucleotide sequence ID" value="NZ_JAUSVS010000005.1"/>
</dbReference>
<feature type="compositionally biased region" description="Gly residues" evidence="1">
    <location>
        <begin position="128"/>
        <end position="140"/>
    </location>
</feature>
<evidence type="ECO:0008006" key="5">
    <source>
        <dbReference type="Google" id="ProtNLM"/>
    </source>
</evidence>